<feature type="signal peptide" evidence="2">
    <location>
        <begin position="1"/>
        <end position="23"/>
    </location>
</feature>
<dbReference type="InterPro" id="IPR017439">
    <property type="entry name" value="Amidohydrolase"/>
</dbReference>
<dbReference type="InterPro" id="IPR002933">
    <property type="entry name" value="Peptidase_M20"/>
</dbReference>
<dbReference type="OrthoDB" id="9776731at2"/>
<gene>
    <name evidence="4" type="ORF">SAMN05421819_0121</name>
</gene>
<accession>A0A1H5SBM4</accession>
<dbReference type="Gene3D" id="3.40.630.10">
    <property type="entry name" value="Zn peptidases"/>
    <property type="match status" value="1"/>
</dbReference>
<evidence type="ECO:0000313" key="4">
    <source>
        <dbReference type="EMBL" id="SEF47221.1"/>
    </source>
</evidence>
<dbReference type="GO" id="GO:0019877">
    <property type="term" value="P:diaminopimelate biosynthetic process"/>
    <property type="evidence" value="ECO:0007669"/>
    <property type="project" value="UniProtKB-ARBA"/>
</dbReference>
<dbReference type="FunFam" id="3.30.70.360:FF:000001">
    <property type="entry name" value="N-acetyldiaminopimelate deacetylase"/>
    <property type="match status" value="1"/>
</dbReference>
<sequence length="460" mass="48267">MRLQQALFAGLLFTPATIISAYAQDVVTFAHTENPGLVDIYKDLHSHPELSHYEERTSGILAKDLRDAGYTVTERVGKYPDGSQAYGVVGIMKNGPGPTLLIRGDMDALPVTEETGLPYASHVVTKTVSGQNAGQSTGVMHACGHDVHVTVLIGTARALASMRSKWHGTIMIVGQPSEETIDGAKAMLADGLYQRFGKPDFVIGLHDTNALPAGKVGFVPGDTLAASTSIDVVIKGIGGHGSAPNVGKDPVTLAAYFITQMQTIVSREEDPQDPTVVTVGDIHGGTKRNIIPNEVKLELTVRTFSAKALQTVITGLNQMAAGITTSAGLPPEKAATVTVLDNESTPVLYNDPALMGRMGGKLTEVLGKANVIESTRVMGSEDVGVFGLGFKPAVAGQPPAQEIPVAFLWLGAMDPAKFAAAQKAGIPLPGPHTSKFEPLPTPTLEVGVTALTTEALTLLQ</sequence>
<protein>
    <submittedName>
        <fullName evidence="4">Hippurate hydrolase</fullName>
    </submittedName>
</protein>
<keyword evidence="2" id="KW-0732">Signal</keyword>
<evidence type="ECO:0000256" key="2">
    <source>
        <dbReference type="SAM" id="SignalP"/>
    </source>
</evidence>
<feature type="chain" id="PRO_5009283830" evidence="2">
    <location>
        <begin position="24"/>
        <end position="460"/>
    </location>
</feature>
<dbReference type="NCBIfam" id="TIGR01891">
    <property type="entry name" value="amidohydrolases"/>
    <property type="match status" value="1"/>
</dbReference>
<feature type="domain" description="Peptidase M20 dimerisation" evidence="3">
    <location>
        <begin position="229"/>
        <end position="316"/>
    </location>
</feature>
<evidence type="ECO:0000256" key="1">
    <source>
        <dbReference type="ARBA" id="ARBA00022801"/>
    </source>
</evidence>
<organism evidence="4 5">
    <name type="scientific">Bryocella elongata</name>
    <dbReference type="NCBI Taxonomy" id="863522"/>
    <lineage>
        <taxon>Bacteria</taxon>
        <taxon>Pseudomonadati</taxon>
        <taxon>Acidobacteriota</taxon>
        <taxon>Terriglobia</taxon>
        <taxon>Terriglobales</taxon>
        <taxon>Acidobacteriaceae</taxon>
        <taxon>Bryocella</taxon>
    </lineage>
</organism>
<dbReference type="SUPFAM" id="SSF55031">
    <property type="entry name" value="Bacterial exopeptidase dimerisation domain"/>
    <property type="match status" value="1"/>
</dbReference>
<dbReference type="GO" id="GO:0050118">
    <property type="term" value="F:N-acetyldiaminopimelate deacetylase activity"/>
    <property type="evidence" value="ECO:0007669"/>
    <property type="project" value="UniProtKB-ARBA"/>
</dbReference>
<evidence type="ECO:0000259" key="3">
    <source>
        <dbReference type="Pfam" id="PF07687"/>
    </source>
</evidence>
<name>A0A1H5SBM4_9BACT</name>
<keyword evidence="5" id="KW-1185">Reference proteome</keyword>
<dbReference type="PANTHER" id="PTHR11014:SF63">
    <property type="entry name" value="METALLOPEPTIDASE, PUTATIVE (AFU_ORTHOLOGUE AFUA_6G09600)-RELATED"/>
    <property type="match status" value="1"/>
</dbReference>
<dbReference type="InterPro" id="IPR011650">
    <property type="entry name" value="Peptidase_M20_dimer"/>
</dbReference>
<dbReference type="PANTHER" id="PTHR11014">
    <property type="entry name" value="PEPTIDASE M20 FAMILY MEMBER"/>
    <property type="match status" value="1"/>
</dbReference>
<dbReference type="Pfam" id="PF01546">
    <property type="entry name" value="Peptidase_M20"/>
    <property type="match status" value="1"/>
</dbReference>
<keyword evidence="1 4" id="KW-0378">Hydrolase</keyword>
<dbReference type="RefSeq" id="WP_103931106.1">
    <property type="nucleotide sequence ID" value="NZ_FNVA01000001.1"/>
</dbReference>
<dbReference type="Pfam" id="PF07687">
    <property type="entry name" value="M20_dimer"/>
    <property type="match status" value="1"/>
</dbReference>
<dbReference type="Proteomes" id="UP000236728">
    <property type="component" value="Unassembled WGS sequence"/>
</dbReference>
<proteinExistence type="predicted"/>
<dbReference type="EMBL" id="FNVA01000001">
    <property type="protein sequence ID" value="SEF47221.1"/>
    <property type="molecule type" value="Genomic_DNA"/>
</dbReference>
<dbReference type="InterPro" id="IPR036264">
    <property type="entry name" value="Bact_exopeptidase_dim_dom"/>
</dbReference>
<dbReference type="AlphaFoldDB" id="A0A1H5SBM4"/>
<dbReference type="Gene3D" id="3.30.70.360">
    <property type="match status" value="1"/>
</dbReference>
<evidence type="ECO:0000313" key="5">
    <source>
        <dbReference type="Proteomes" id="UP000236728"/>
    </source>
</evidence>
<dbReference type="SUPFAM" id="SSF53187">
    <property type="entry name" value="Zn-dependent exopeptidases"/>
    <property type="match status" value="1"/>
</dbReference>
<reference evidence="4 5" key="1">
    <citation type="submission" date="2016-10" db="EMBL/GenBank/DDBJ databases">
        <authorList>
            <person name="de Groot N.N."/>
        </authorList>
    </citation>
    <scope>NUCLEOTIDE SEQUENCE [LARGE SCALE GENOMIC DNA]</scope>
    <source>
        <strain evidence="4 5">DSM 22489</strain>
    </source>
</reference>